<dbReference type="RefSeq" id="WP_221480122.1">
    <property type="nucleotide sequence ID" value="NZ_JACHLK010000002.1"/>
</dbReference>
<evidence type="ECO:0000313" key="1">
    <source>
        <dbReference type="EMBL" id="MBB6559037.1"/>
    </source>
</evidence>
<name>A0A7X0U8A7_9BURK</name>
<accession>A0A7X0U8A7</accession>
<comment type="caution">
    <text evidence="1">The sequence shown here is derived from an EMBL/GenBank/DDBJ whole genome shotgun (WGS) entry which is preliminary data.</text>
</comment>
<keyword evidence="2" id="KW-1185">Reference proteome</keyword>
<proteinExistence type="predicted"/>
<dbReference type="Proteomes" id="UP000575083">
    <property type="component" value="Unassembled WGS sequence"/>
</dbReference>
<gene>
    <name evidence="1" type="ORF">HNP48_001701</name>
</gene>
<organism evidence="1 2">
    <name type="scientific">Acidovorax soli</name>
    <dbReference type="NCBI Taxonomy" id="592050"/>
    <lineage>
        <taxon>Bacteria</taxon>
        <taxon>Pseudomonadati</taxon>
        <taxon>Pseudomonadota</taxon>
        <taxon>Betaproteobacteria</taxon>
        <taxon>Burkholderiales</taxon>
        <taxon>Comamonadaceae</taxon>
        <taxon>Acidovorax</taxon>
    </lineage>
</organism>
<protein>
    <submittedName>
        <fullName evidence="1">Uncharacterized protein</fullName>
    </submittedName>
</protein>
<sequence>MAKHLPFEEQFHALADRATPAGSARAASNEAATRPAIPLREDLRSFADALRAARLETPGEEEVQGARGIQEANMADTKALWASIRPRLQRDLARAAWIDGQLQQMFKAFDAGKHEQARQIAWALCRAKLGTLR</sequence>
<dbReference type="AlphaFoldDB" id="A0A7X0U8A7"/>
<dbReference type="EMBL" id="JACHLK010000002">
    <property type="protein sequence ID" value="MBB6559037.1"/>
    <property type="molecule type" value="Genomic_DNA"/>
</dbReference>
<evidence type="ECO:0000313" key="2">
    <source>
        <dbReference type="Proteomes" id="UP000575083"/>
    </source>
</evidence>
<reference evidence="1 2" key="1">
    <citation type="submission" date="2020-08" db="EMBL/GenBank/DDBJ databases">
        <title>Functional genomics of gut bacteria from endangered species of beetles.</title>
        <authorList>
            <person name="Carlos-Shanley C."/>
        </authorList>
    </citation>
    <scope>NUCLEOTIDE SEQUENCE [LARGE SCALE GENOMIC DNA]</scope>
    <source>
        <strain evidence="1 2">S00198</strain>
    </source>
</reference>